<accession>A0A382YEW9</accession>
<feature type="region of interest" description="Disordered" evidence="1">
    <location>
        <begin position="1"/>
        <end position="43"/>
    </location>
</feature>
<evidence type="ECO:0000313" key="2">
    <source>
        <dbReference type="EMBL" id="SVD81774.1"/>
    </source>
</evidence>
<feature type="non-terminal residue" evidence="2">
    <location>
        <position position="43"/>
    </location>
</feature>
<name>A0A382YEW9_9ZZZZ</name>
<protein>
    <submittedName>
        <fullName evidence="2">Uncharacterized protein</fullName>
    </submittedName>
</protein>
<proteinExistence type="predicted"/>
<sequence>GYGNELQGGSFPKGFKLENGQARGPAFGHPWNQSNYRPAQVGL</sequence>
<organism evidence="2">
    <name type="scientific">marine metagenome</name>
    <dbReference type="NCBI Taxonomy" id="408172"/>
    <lineage>
        <taxon>unclassified sequences</taxon>
        <taxon>metagenomes</taxon>
        <taxon>ecological metagenomes</taxon>
    </lineage>
</organism>
<evidence type="ECO:0000256" key="1">
    <source>
        <dbReference type="SAM" id="MobiDB-lite"/>
    </source>
</evidence>
<reference evidence="2" key="1">
    <citation type="submission" date="2018-05" db="EMBL/GenBank/DDBJ databases">
        <authorList>
            <person name="Lanie J.A."/>
            <person name="Ng W.-L."/>
            <person name="Kazmierczak K.M."/>
            <person name="Andrzejewski T.M."/>
            <person name="Davidsen T.M."/>
            <person name="Wayne K.J."/>
            <person name="Tettelin H."/>
            <person name="Glass J.I."/>
            <person name="Rusch D."/>
            <person name="Podicherti R."/>
            <person name="Tsui H.-C.T."/>
            <person name="Winkler M.E."/>
        </authorList>
    </citation>
    <scope>NUCLEOTIDE SEQUENCE</scope>
</reference>
<dbReference type="AlphaFoldDB" id="A0A382YEW9"/>
<gene>
    <name evidence="2" type="ORF">METZ01_LOCUS434628</name>
</gene>
<feature type="non-terminal residue" evidence="2">
    <location>
        <position position="1"/>
    </location>
</feature>
<dbReference type="EMBL" id="UINC01175247">
    <property type="protein sequence ID" value="SVD81774.1"/>
    <property type="molecule type" value="Genomic_DNA"/>
</dbReference>